<dbReference type="PRINTS" id="PR00502">
    <property type="entry name" value="NUDIXFAMILY"/>
</dbReference>
<dbReference type="PANTHER" id="PTHR43758">
    <property type="entry name" value="7,8-DIHYDRO-8-OXOGUANINE TRIPHOSPHATASE"/>
    <property type="match status" value="1"/>
</dbReference>
<evidence type="ECO:0000256" key="3">
    <source>
        <dbReference type="ARBA" id="ARBA00022723"/>
    </source>
</evidence>
<dbReference type="InterPro" id="IPR000086">
    <property type="entry name" value="NUDIX_hydrolase_dom"/>
</dbReference>
<dbReference type="Pfam" id="PF00293">
    <property type="entry name" value="NUDIX"/>
    <property type="match status" value="1"/>
</dbReference>
<organism evidence="8 9">
    <name type="scientific">Streptohalobacillus salinus</name>
    <dbReference type="NCBI Taxonomy" id="621096"/>
    <lineage>
        <taxon>Bacteria</taxon>
        <taxon>Bacillati</taxon>
        <taxon>Bacillota</taxon>
        <taxon>Bacilli</taxon>
        <taxon>Bacillales</taxon>
        <taxon>Bacillaceae</taxon>
        <taxon>Streptohalobacillus</taxon>
    </lineage>
</organism>
<proteinExistence type="inferred from homology"/>
<feature type="domain" description="Nudix hydrolase" evidence="7">
    <location>
        <begin position="11"/>
        <end position="147"/>
    </location>
</feature>
<dbReference type="PANTHER" id="PTHR43758:SF8">
    <property type="entry name" value="8-OXO-DGTP DIPHOSPHATASE YTKD-RELATED"/>
    <property type="match status" value="1"/>
</dbReference>
<comment type="similarity">
    <text evidence="2 6">Belongs to the Nudix hydrolase family.</text>
</comment>
<dbReference type="RefSeq" id="WP_110252252.1">
    <property type="nucleotide sequence ID" value="NZ_QJJR01000022.1"/>
</dbReference>
<evidence type="ECO:0000256" key="5">
    <source>
        <dbReference type="ARBA" id="ARBA00022842"/>
    </source>
</evidence>
<keyword evidence="5" id="KW-0460">Magnesium</keyword>
<dbReference type="AlphaFoldDB" id="A0A2V3VW20"/>
<dbReference type="EMBL" id="QJJR01000022">
    <property type="protein sequence ID" value="PXW86183.1"/>
    <property type="molecule type" value="Genomic_DNA"/>
</dbReference>
<dbReference type="InterPro" id="IPR014078">
    <property type="entry name" value="Nudix_YtkD"/>
</dbReference>
<dbReference type="InterPro" id="IPR015797">
    <property type="entry name" value="NUDIX_hydrolase-like_dom_sf"/>
</dbReference>
<dbReference type="GO" id="GO:0016818">
    <property type="term" value="F:hydrolase activity, acting on acid anhydrides, in phosphorus-containing anhydrides"/>
    <property type="evidence" value="ECO:0007669"/>
    <property type="project" value="TreeGrafter"/>
</dbReference>
<dbReference type="InterPro" id="IPR020084">
    <property type="entry name" value="NUDIX_hydrolase_CS"/>
</dbReference>
<dbReference type="Gene3D" id="3.90.79.10">
    <property type="entry name" value="Nucleoside Triphosphate Pyrophosphohydrolase"/>
    <property type="match status" value="1"/>
</dbReference>
<dbReference type="GO" id="GO:0046872">
    <property type="term" value="F:metal ion binding"/>
    <property type="evidence" value="ECO:0007669"/>
    <property type="project" value="UniProtKB-KW"/>
</dbReference>
<evidence type="ECO:0000313" key="8">
    <source>
        <dbReference type="EMBL" id="PXW86183.1"/>
    </source>
</evidence>
<evidence type="ECO:0000256" key="4">
    <source>
        <dbReference type="ARBA" id="ARBA00022801"/>
    </source>
</evidence>
<keyword evidence="4 6" id="KW-0378">Hydrolase</keyword>
<dbReference type="SUPFAM" id="SSF55811">
    <property type="entry name" value="Nudix"/>
    <property type="match status" value="1"/>
</dbReference>
<dbReference type="InterPro" id="IPR020476">
    <property type="entry name" value="Nudix_hydrolase"/>
</dbReference>
<keyword evidence="3" id="KW-0479">Metal-binding</keyword>
<evidence type="ECO:0000259" key="7">
    <source>
        <dbReference type="PROSITE" id="PS51462"/>
    </source>
</evidence>
<comment type="cofactor">
    <cofactor evidence="1">
        <name>Mg(2+)</name>
        <dbReference type="ChEBI" id="CHEBI:18420"/>
    </cofactor>
</comment>
<protein>
    <submittedName>
        <fullName evidence="8">8-oxo-dGTPase</fullName>
    </submittedName>
</protein>
<comment type="caution">
    <text evidence="8">The sequence shown here is derived from an EMBL/GenBank/DDBJ whole genome shotgun (WGS) entry which is preliminary data.</text>
</comment>
<evidence type="ECO:0000256" key="6">
    <source>
        <dbReference type="RuleBase" id="RU003476"/>
    </source>
</evidence>
<gene>
    <name evidence="8" type="ORF">DES38_1224</name>
</gene>
<dbReference type="CDD" id="cd04665">
    <property type="entry name" value="NUDIX_RppH"/>
    <property type="match status" value="1"/>
</dbReference>
<keyword evidence="9" id="KW-1185">Reference proteome</keyword>
<evidence type="ECO:0000256" key="1">
    <source>
        <dbReference type="ARBA" id="ARBA00001946"/>
    </source>
</evidence>
<dbReference type="PROSITE" id="PS00893">
    <property type="entry name" value="NUDIX_BOX"/>
    <property type="match status" value="1"/>
</dbReference>
<accession>A0A2V3VW20</accession>
<dbReference type="NCBIfam" id="TIGR02705">
    <property type="entry name" value="nudix_YtkD"/>
    <property type="match status" value="1"/>
</dbReference>
<reference evidence="8 9" key="1">
    <citation type="submission" date="2018-05" db="EMBL/GenBank/DDBJ databases">
        <title>Genomic Encyclopedia of Type Strains, Phase IV (KMG-IV): sequencing the most valuable type-strain genomes for metagenomic binning, comparative biology and taxonomic classification.</title>
        <authorList>
            <person name="Goeker M."/>
        </authorList>
    </citation>
    <scope>NUCLEOTIDE SEQUENCE [LARGE SCALE GENOMIC DNA]</scope>
    <source>
        <strain evidence="8 9">DSM 22440</strain>
    </source>
</reference>
<dbReference type="PROSITE" id="PS51462">
    <property type="entry name" value="NUDIX"/>
    <property type="match status" value="1"/>
</dbReference>
<evidence type="ECO:0000313" key="9">
    <source>
        <dbReference type="Proteomes" id="UP000247922"/>
    </source>
</evidence>
<evidence type="ECO:0000256" key="2">
    <source>
        <dbReference type="ARBA" id="ARBA00005582"/>
    </source>
</evidence>
<dbReference type="GO" id="GO:0005737">
    <property type="term" value="C:cytoplasm"/>
    <property type="evidence" value="ECO:0007669"/>
    <property type="project" value="TreeGrafter"/>
</dbReference>
<dbReference type="OrthoDB" id="9131041at2"/>
<sequence>MEIFKDYYNNTVTLSFSDHPFSESPKHVLVLTRYQNAWLLTQHKTRGLEFPGGKVERGEGASDAAVREVLEETGGVVATLHYIGQYYVNGKNDQIIKNIYYAEVNQLIEQDDYMETLGPACVKDLPRQIKTDAAYSFIMKDDIIQLAIKKIDQLLDEGMS</sequence>
<dbReference type="Proteomes" id="UP000247922">
    <property type="component" value="Unassembled WGS sequence"/>
</dbReference>
<name>A0A2V3VW20_9BACI</name>